<feature type="compositionally biased region" description="Pro residues" evidence="1">
    <location>
        <begin position="753"/>
        <end position="765"/>
    </location>
</feature>
<dbReference type="OrthoDB" id="10684903at2759"/>
<dbReference type="InParanoid" id="F0Y7B6"/>
<dbReference type="RefSeq" id="XP_009036342.1">
    <property type="nucleotide sequence ID" value="XM_009038094.1"/>
</dbReference>
<dbReference type="Proteomes" id="UP000002729">
    <property type="component" value="Unassembled WGS sequence"/>
</dbReference>
<evidence type="ECO:0000313" key="2">
    <source>
        <dbReference type="EMBL" id="EGB09235.1"/>
    </source>
</evidence>
<dbReference type="KEGG" id="aaf:AURANDRAFT_63507"/>
<organism evidence="3">
    <name type="scientific">Aureococcus anophagefferens</name>
    <name type="common">Harmful bloom alga</name>
    <dbReference type="NCBI Taxonomy" id="44056"/>
    <lineage>
        <taxon>Eukaryota</taxon>
        <taxon>Sar</taxon>
        <taxon>Stramenopiles</taxon>
        <taxon>Ochrophyta</taxon>
        <taxon>Pelagophyceae</taxon>
        <taxon>Pelagomonadales</taxon>
        <taxon>Pelagomonadaceae</taxon>
        <taxon>Aureococcus</taxon>
    </lineage>
</organism>
<sequence length="877" mass="92088">MAAAVTRVTVTYESPGQPYFTRFTVDPGDSGRRHTVGELLNSFCVQHRKKYGAASDLVREDAAIVASGGRLLPVDARLGDCLGVSGPGYAGWAVVQRKNSVEKSRTVFPPMLEKAAMELRVGVTGIVGRRAAEGAPPEPRETLAYLASRLEDLTGPAATHAGLDVVHAAVRDAALAAVAGGRLRGDLAARAAKVSNPAPAPCLEPPRRRAVKVFALLAATARPPGDPRGGGAARAFRGLPSALKQIDRLDGVLVSYDAADPALARDCAQLLAALAAREPPGFLRGFPRLSPTSRQRHFALLAGALAAEGRGRESWALLGSCGDVWQDCRAGCYRDAAERRADQRATLFSADRCARAADGPASPRSVAKLAAAGALREGNDPTSSTMMVRVDALAAFARAGAVLQTETGLQTYLARSCYRQRFAPLAPFARCWLVHMDGDRGDLDAPADDGGRLEAELKRRFPELAGAALSAVLADRHRTVDVYLAAHAGAPCAVRADTFLSLAGALVREKFRGQPPRLPADRNVALVNFLAKDAVFSLLDRAKDAGIELEMTGKAAEPRVAVLAALSLTARALVAPPRHCFGRGRPLLYVEADAEAQTDAAAPAPAPAPVPFDIERRVLEAKGKLDEERSRAKLESIRGRRERRKDLLRSVKLAKLRQRLSAFGFSEVDEELGRASAARRAQDSFGDVDLSEKASWLGPLAEGLLPPRDGEAPAANATAQRRASLATGLKVPPPKPPRAPRAAAAAGGGAPSPAAPPAPPPPPPVAGDGLRPVPPKLGAPAKRAVVPLPTARPAVVAALEPSDAPSADRNRTDPVLQTAEVRAAPPDADPDEPDPPPGTEQGKRAAFSAFLGRLRPGPRGGGKPHLSTRSSFGRRGG</sequence>
<name>F0Y7B6_AURAN</name>
<reference evidence="2 3" key="1">
    <citation type="journal article" date="2011" name="Proc. Natl. Acad. Sci. U.S.A.">
        <title>Niche of harmful alga Aureococcus anophagefferens revealed through ecogenomics.</title>
        <authorList>
            <person name="Gobler C.J."/>
            <person name="Berry D.L."/>
            <person name="Dyhrman S.T."/>
            <person name="Wilhelm S.W."/>
            <person name="Salamov A."/>
            <person name="Lobanov A.V."/>
            <person name="Zhang Y."/>
            <person name="Collier J.L."/>
            <person name="Wurch L.L."/>
            <person name="Kustka A.B."/>
            <person name="Dill B.D."/>
            <person name="Shah M."/>
            <person name="VerBerkmoes N.C."/>
            <person name="Kuo A."/>
            <person name="Terry A."/>
            <person name="Pangilinan J."/>
            <person name="Lindquist E.A."/>
            <person name="Lucas S."/>
            <person name="Paulsen I.T."/>
            <person name="Hattenrath-Lehmann T.K."/>
            <person name="Talmage S.C."/>
            <person name="Walker E.A."/>
            <person name="Koch F."/>
            <person name="Burson A.M."/>
            <person name="Marcoval M.A."/>
            <person name="Tang Y.Z."/>
            <person name="Lecleir G.R."/>
            <person name="Coyne K.J."/>
            <person name="Berg G.M."/>
            <person name="Bertrand E.M."/>
            <person name="Saito M.A."/>
            <person name="Gladyshev V.N."/>
            <person name="Grigoriev I.V."/>
        </authorList>
    </citation>
    <scope>NUCLEOTIDE SEQUENCE [LARGE SCALE GENOMIC DNA]</scope>
    <source>
        <strain evidence="3">CCMP 1984</strain>
    </source>
</reference>
<feature type="compositionally biased region" description="Low complexity" evidence="1">
    <location>
        <begin position="712"/>
        <end position="726"/>
    </location>
</feature>
<dbReference type="EMBL" id="GL833126">
    <property type="protein sequence ID" value="EGB09235.1"/>
    <property type="molecule type" value="Genomic_DNA"/>
</dbReference>
<evidence type="ECO:0000313" key="3">
    <source>
        <dbReference type="Proteomes" id="UP000002729"/>
    </source>
</evidence>
<evidence type="ECO:0000256" key="1">
    <source>
        <dbReference type="SAM" id="MobiDB-lite"/>
    </source>
</evidence>
<keyword evidence="3" id="KW-1185">Reference proteome</keyword>
<dbReference type="GeneID" id="20224365"/>
<dbReference type="AlphaFoldDB" id="F0Y7B6"/>
<gene>
    <name evidence="2" type="ORF">AURANDRAFT_63507</name>
</gene>
<feature type="region of interest" description="Disordered" evidence="1">
    <location>
        <begin position="701"/>
        <end position="877"/>
    </location>
</feature>
<accession>F0Y7B6</accession>
<proteinExistence type="predicted"/>
<protein>
    <submittedName>
        <fullName evidence="2">Uncharacterized protein</fullName>
    </submittedName>
</protein>